<feature type="transmembrane region" description="Helical" evidence="7">
    <location>
        <begin position="292"/>
        <end position="312"/>
    </location>
</feature>
<feature type="transmembrane region" description="Helical" evidence="7">
    <location>
        <begin position="434"/>
        <end position="455"/>
    </location>
</feature>
<protein>
    <submittedName>
        <fullName evidence="9">Copper resistance protein CopD</fullName>
    </submittedName>
</protein>
<dbReference type="Proteomes" id="UP000295411">
    <property type="component" value="Unassembled WGS sequence"/>
</dbReference>
<feature type="transmembrane region" description="Helical" evidence="7">
    <location>
        <begin position="192"/>
        <end position="212"/>
    </location>
</feature>
<feature type="transmembrane region" description="Helical" evidence="7">
    <location>
        <begin position="224"/>
        <end position="247"/>
    </location>
</feature>
<keyword evidence="5 7" id="KW-0472">Membrane</keyword>
<dbReference type="PANTHER" id="PTHR34820">
    <property type="entry name" value="INNER MEMBRANE PROTEIN YEBZ"/>
    <property type="match status" value="1"/>
</dbReference>
<feature type="transmembrane region" description="Helical" evidence="7">
    <location>
        <begin position="402"/>
        <end position="422"/>
    </location>
</feature>
<keyword evidence="3 7" id="KW-0812">Transmembrane</keyword>
<dbReference type="GO" id="GO:0006825">
    <property type="term" value="P:copper ion transport"/>
    <property type="evidence" value="ECO:0007669"/>
    <property type="project" value="InterPro"/>
</dbReference>
<accession>A0A4R5TW75</accession>
<feature type="transmembrane region" description="Helical" evidence="7">
    <location>
        <begin position="73"/>
        <end position="93"/>
    </location>
</feature>
<dbReference type="InterPro" id="IPR008457">
    <property type="entry name" value="Cu-R_CopD_dom"/>
</dbReference>
<reference evidence="9 10" key="1">
    <citation type="submission" date="2019-03" db="EMBL/GenBank/DDBJ databases">
        <title>Arthrobacter sp. nov., an bacterium isolated from biocrust in Mu Us Desert.</title>
        <authorList>
            <person name="Lixiong L."/>
        </authorList>
    </citation>
    <scope>NUCLEOTIDE SEQUENCE [LARGE SCALE GENOMIC DNA]</scope>
    <source>
        <strain evidence="9 10">SLN-3</strain>
    </source>
</reference>
<feature type="transmembrane region" description="Helical" evidence="7">
    <location>
        <begin position="513"/>
        <end position="536"/>
    </location>
</feature>
<gene>
    <name evidence="9" type="ORF">E2F48_08950</name>
</gene>
<feature type="transmembrane region" description="Helical" evidence="7">
    <location>
        <begin position="167"/>
        <end position="185"/>
    </location>
</feature>
<evidence type="ECO:0000256" key="2">
    <source>
        <dbReference type="ARBA" id="ARBA00022475"/>
    </source>
</evidence>
<name>A0A4R5TW75_9MICC</name>
<evidence type="ECO:0000256" key="3">
    <source>
        <dbReference type="ARBA" id="ARBA00022692"/>
    </source>
</evidence>
<proteinExistence type="predicted"/>
<keyword evidence="4 7" id="KW-1133">Transmembrane helix</keyword>
<sequence length="717" mass="75329">MEHVSTLAKGPRKSAERTESGTGPGFLAAAGVLVVLALLAALLFSGAAASRSLGDPGALTRWGLPFAKAANNLGAAGTIGALVFAVVILPRTLGGGRPGRTDSARAEHPAFTRALALASAAAVLWTLGALGVLVFTYSDAAGLPLSSGETFTQGLGSFITDFAAGRAWTITTIVAAVVATLTFGVRSSAGLGVAAVLALLGLLPAALVGHAASGDDHNAAVNSIALHLVGVCLWFGGIIVLAVVGGRLGGSTLPVLKRFSALAGFAFALVFLSGIVNASLRITELSQLSSQWGLLVTFKAVATLLLGGIGWMHRQWVIPQLEDRTGSGGSRLSARRVLWQLVTVELLIMAAVSGVAAALGRTAPPRGEELEPNASPARILTGYDLPPAPTVARWFTEWRPDWLWIAVVLTLATAYVLGMAKLRRRGDRWSALRLACWLTGLLLLTYFTSGAPAVYGMVLFSAHMVDHMALTMVVPLFLVLGSPVTLALKALTPRGDGSRGIREWILVLIHSRFSQLITHPLFAAANFAGSIVIFYYSPLFGFALREHVGHELMITHFLITGYIFVLTMVGTDPLPRRAPFPLRLLLLFATMAFHAFFGVALTGSDSLLQASWFGSMGRDWGPSALEDQAIGGAVTWGIGEVPTLLLAIGVAIMWSRTDARDTRRKDRAADRNNDADLAAYNSMFADLAARDNGGRAAGTPTPTSHSPASRPTPGASE</sequence>
<evidence type="ECO:0000256" key="7">
    <source>
        <dbReference type="SAM" id="Phobius"/>
    </source>
</evidence>
<keyword evidence="2" id="KW-1003">Cell membrane</keyword>
<dbReference type="OrthoDB" id="5241646at2"/>
<dbReference type="InterPro" id="IPR019108">
    <property type="entry name" value="Caa3_assmbl_CtaG-rel"/>
</dbReference>
<dbReference type="InterPro" id="IPR032694">
    <property type="entry name" value="CopC/D"/>
</dbReference>
<feature type="transmembrane region" description="Helical" evidence="7">
    <location>
        <begin position="114"/>
        <end position="137"/>
    </location>
</feature>
<feature type="domain" description="Copper resistance protein D" evidence="8">
    <location>
        <begin position="255"/>
        <end position="359"/>
    </location>
</feature>
<keyword evidence="10" id="KW-1185">Reference proteome</keyword>
<dbReference type="Pfam" id="PF09678">
    <property type="entry name" value="Caa3_CtaG"/>
    <property type="match status" value="1"/>
</dbReference>
<evidence type="ECO:0000313" key="10">
    <source>
        <dbReference type="Proteomes" id="UP000295411"/>
    </source>
</evidence>
<feature type="compositionally biased region" description="Polar residues" evidence="6">
    <location>
        <begin position="700"/>
        <end position="709"/>
    </location>
</feature>
<comment type="subcellular location">
    <subcellularLocation>
        <location evidence="1">Cell membrane</location>
        <topology evidence="1">Multi-pass membrane protein</topology>
    </subcellularLocation>
</comment>
<comment type="caution">
    <text evidence="9">The sequence shown here is derived from an EMBL/GenBank/DDBJ whole genome shotgun (WGS) entry which is preliminary data.</text>
</comment>
<feature type="region of interest" description="Disordered" evidence="6">
    <location>
        <begin position="691"/>
        <end position="717"/>
    </location>
</feature>
<dbReference type="AlphaFoldDB" id="A0A4R5TW75"/>
<evidence type="ECO:0000313" key="9">
    <source>
        <dbReference type="EMBL" id="TDK25386.1"/>
    </source>
</evidence>
<feature type="region of interest" description="Disordered" evidence="6">
    <location>
        <begin position="1"/>
        <end position="21"/>
    </location>
</feature>
<evidence type="ECO:0000256" key="5">
    <source>
        <dbReference type="ARBA" id="ARBA00023136"/>
    </source>
</evidence>
<dbReference type="RefSeq" id="WP_133403656.1">
    <property type="nucleotide sequence ID" value="NZ_SMTK01000003.1"/>
</dbReference>
<feature type="transmembrane region" description="Helical" evidence="7">
    <location>
        <begin position="548"/>
        <end position="570"/>
    </location>
</feature>
<evidence type="ECO:0000256" key="1">
    <source>
        <dbReference type="ARBA" id="ARBA00004651"/>
    </source>
</evidence>
<feature type="transmembrane region" description="Helical" evidence="7">
    <location>
        <begin position="633"/>
        <end position="655"/>
    </location>
</feature>
<dbReference type="Pfam" id="PF05425">
    <property type="entry name" value="CopD"/>
    <property type="match status" value="1"/>
</dbReference>
<feature type="transmembrane region" description="Helical" evidence="7">
    <location>
        <begin position="467"/>
        <end position="492"/>
    </location>
</feature>
<organism evidence="9 10">
    <name type="scientific">Arthrobacter crusticola</name>
    <dbReference type="NCBI Taxonomy" id="2547960"/>
    <lineage>
        <taxon>Bacteria</taxon>
        <taxon>Bacillati</taxon>
        <taxon>Actinomycetota</taxon>
        <taxon>Actinomycetes</taxon>
        <taxon>Micrococcales</taxon>
        <taxon>Micrococcaceae</taxon>
        <taxon>Arthrobacter</taxon>
    </lineage>
</organism>
<dbReference type="GO" id="GO:0005886">
    <property type="term" value="C:plasma membrane"/>
    <property type="evidence" value="ECO:0007669"/>
    <property type="project" value="UniProtKB-SubCell"/>
</dbReference>
<evidence type="ECO:0000256" key="4">
    <source>
        <dbReference type="ARBA" id="ARBA00022989"/>
    </source>
</evidence>
<feature type="transmembrane region" description="Helical" evidence="7">
    <location>
        <begin position="259"/>
        <end position="280"/>
    </location>
</feature>
<feature type="transmembrane region" description="Helical" evidence="7">
    <location>
        <begin position="582"/>
        <end position="603"/>
    </location>
</feature>
<dbReference type="PANTHER" id="PTHR34820:SF4">
    <property type="entry name" value="INNER MEMBRANE PROTEIN YEBZ"/>
    <property type="match status" value="1"/>
</dbReference>
<evidence type="ECO:0000256" key="6">
    <source>
        <dbReference type="SAM" id="MobiDB-lite"/>
    </source>
</evidence>
<evidence type="ECO:0000259" key="8">
    <source>
        <dbReference type="Pfam" id="PF05425"/>
    </source>
</evidence>
<feature type="transmembrane region" description="Helical" evidence="7">
    <location>
        <begin position="337"/>
        <end position="359"/>
    </location>
</feature>
<dbReference type="EMBL" id="SMTK01000003">
    <property type="protein sequence ID" value="TDK25386.1"/>
    <property type="molecule type" value="Genomic_DNA"/>
</dbReference>